<feature type="compositionally biased region" description="Polar residues" evidence="5">
    <location>
        <begin position="597"/>
        <end position="626"/>
    </location>
</feature>
<feature type="domain" description="RING-type" evidence="6">
    <location>
        <begin position="20"/>
        <end position="59"/>
    </location>
</feature>
<dbReference type="SUPFAM" id="SSF49599">
    <property type="entry name" value="TRAF domain-like"/>
    <property type="match status" value="1"/>
</dbReference>
<evidence type="ECO:0000256" key="1">
    <source>
        <dbReference type="ARBA" id="ARBA00022723"/>
    </source>
</evidence>
<name>A0A175YML3_DAUCS</name>
<feature type="compositionally biased region" description="Low complexity" evidence="5">
    <location>
        <begin position="273"/>
        <end position="292"/>
    </location>
</feature>
<feature type="compositionally biased region" description="Pro residues" evidence="5">
    <location>
        <begin position="542"/>
        <end position="552"/>
    </location>
</feature>
<comment type="caution">
    <text evidence="7">The sequence shown here is derived from an EMBL/GenBank/DDBJ whole genome shotgun (WGS) entry which is preliminary data.</text>
</comment>
<gene>
    <name evidence="7" type="ORF">DCAR_027739</name>
</gene>
<feature type="region of interest" description="Disordered" evidence="5">
    <location>
        <begin position="411"/>
        <end position="453"/>
    </location>
</feature>
<organism evidence="7">
    <name type="scientific">Daucus carota subsp. sativus</name>
    <name type="common">Carrot</name>
    <dbReference type="NCBI Taxonomy" id="79200"/>
    <lineage>
        <taxon>Eukaryota</taxon>
        <taxon>Viridiplantae</taxon>
        <taxon>Streptophyta</taxon>
        <taxon>Embryophyta</taxon>
        <taxon>Tracheophyta</taxon>
        <taxon>Spermatophyta</taxon>
        <taxon>Magnoliopsida</taxon>
        <taxon>eudicotyledons</taxon>
        <taxon>Gunneridae</taxon>
        <taxon>Pentapetalae</taxon>
        <taxon>asterids</taxon>
        <taxon>campanulids</taxon>
        <taxon>Apiales</taxon>
        <taxon>Apiaceae</taxon>
        <taxon>Apioideae</taxon>
        <taxon>Scandiceae</taxon>
        <taxon>Daucinae</taxon>
        <taxon>Daucus</taxon>
        <taxon>Daucus sect. Daucus</taxon>
    </lineage>
</organism>
<feature type="compositionally biased region" description="Basic residues" evidence="5">
    <location>
        <begin position="1383"/>
        <end position="1394"/>
    </location>
</feature>
<accession>A0A175YML3</accession>
<sequence length="1394" mass="151748">MGFDNDCIVNIQSLAGEYFCAVCRTLVYPTEALQSQCTHLFCKPCLTYVVGTTKACPYDGYLVTDKDSKPLVESDKALAERIGKTPVHCLFHRSGCSWQGTLSECTSHRSDCAFGYSPVVCNRCGMLLLHRQVQNHAQICAGAKSHLQQTAQNSKDAATAVAVNTANSGQASSQPVAHTSQAAVPQITVAPPTTQEANPYVQAIASSAGMTAEQWQQYQQYYQQYPGCVPYQQYYYPYQQPAQPVHQQAPYAGQPQVYPQPLTGMQGHHQPLPQVQGQGPAQTQRQPQGQPQAHSFVQNQGAKSHLQQTAQNSKDAATAVAVNTANSGQASSQPVAHTSQAAVPQITMAPPTTQEANPYVQAIASSAGMTAEQWQQYQQYYQQYPGCVPYQQYYYPYQQPAQPVHQQAPYAGQPQVYPQPLTGMQGHHQPLPQVQGQGPAQTQRQPQGQPQAHSFVQNQVNPKQQSHIQVDTQTAAQSQILPQQPPHQAQPHMIPNSLQPPAQTNLQVPYQQPPYQGNLVQLQSQPQPVLQSQSKSHHYPHPLQPNNPPSQQPAPGVLPGYQSHPLVQPNYQMLQASQQHYSMPMQPSSGPLPPSAQFPQQSPHIRPPQTNASLPSQEQSQSQTQGFPPVHHPQHLLQGYIGHQRPAAPGGQPIQQHGQQSTLSQASISVPSALKPMQPQGPIQSQQNARPPPPSHGSVQAHGMAPQQPPPSGSRPAVPNQTATSHPFPQCAPHSRPLPLSSVQPSEQQQQVASGLQFSQSDREITHKLGGGSAAAQVGSTLNKTAGNDVSFPGEDSVRIKAFDSEIRGKSGDVEHNIRIVGENKGNQSQVAEAVVDALKSGSSEPLMEKTVKEKAATPNEMHGSVFAVKDSTSRQRETYVGHKKDNSNVLAHENKLSHGQVSQQGPAMTQYSGFHDKGRPKSSNPTPLTDQGRYQMPSGPYGLSSQQQRLAISSHSQSGSYIGAPPNALPGQGPAHLNLQGPGLSGPLHPIEHFRQSSSSHTHESLQGVQRGQYYQNNSSSQPLFSRTNKAEPTGPLHGSNNAGPLQNPRLRHLEGRYPDPNVSGSFNRGLHEETLANENRVHGAALGLHVKNVNDDHMNQFRTGPAGRNGQGEYEQALKQFPKPANIGNGSSEAGDYPHEHISEFRSKFLPPYTSNAPPEFHGSGPGFGVDHLPPRSPRREFYGIPSHGFGGQSGGPHNQPGLDNVNGWGPNAFPEGPRSFHISSDPIGRHFNDHFKSGDMAGQDFIPNHMRVGFGTFPDPHMVELNGNGGFPYAQSYLGNLRLGEPGFRSSFYHDKIPRPGGFYEGNVESSDSFRHRMPKSTVRCRICKVNCDGLEGLDLHSRTAEHLQRTMDMVTSIKLHAKRQKIIKDRSSGQEGIKPKKAGKRRRKKA</sequence>
<evidence type="ECO:0000256" key="4">
    <source>
        <dbReference type="PROSITE-ProRule" id="PRU00175"/>
    </source>
</evidence>
<feature type="region of interest" description="Disordered" evidence="5">
    <location>
        <begin position="580"/>
        <end position="757"/>
    </location>
</feature>
<feature type="compositionally biased region" description="Low complexity" evidence="5">
    <location>
        <begin position="644"/>
        <end position="660"/>
    </location>
</feature>
<feature type="region of interest" description="Disordered" evidence="5">
    <location>
        <begin position="957"/>
        <end position="976"/>
    </location>
</feature>
<evidence type="ECO:0000259" key="6">
    <source>
        <dbReference type="PROSITE" id="PS50089"/>
    </source>
</evidence>
<dbReference type="GO" id="GO:0008270">
    <property type="term" value="F:zinc ion binding"/>
    <property type="evidence" value="ECO:0007669"/>
    <property type="project" value="UniProtKB-KW"/>
</dbReference>
<feature type="region of interest" description="Disordered" evidence="5">
    <location>
        <begin position="855"/>
        <end position="946"/>
    </location>
</feature>
<feature type="region of interest" description="Disordered" evidence="5">
    <location>
        <begin position="246"/>
        <end position="318"/>
    </location>
</feature>
<feature type="compositionally biased region" description="Low complexity" evidence="5">
    <location>
        <begin position="519"/>
        <end position="534"/>
    </location>
</feature>
<dbReference type="PROSITE" id="PS50089">
    <property type="entry name" value="ZF_RING_2"/>
    <property type="match status" value="1"/>
</dbReference>
<dbReference type="Gene3D" id="3.30.40.10">
    <property type="entry name" value="Zinc/RING finger domain, C3HC4 (zinc finger)"/>
    <property type="match status" value="1"/>
</dbReference>
<feature type="compositionally biased region" description="Low complexity" evidence="5">
    <location>
        <begin position="482"/>
        <end position="495"/>
    </location>
</feature>
<dbReference type="SMART" id="SM00184">
    <property type="entry name" value="RING"/>
    <property type="match status" value="1"/>
</dbReference>
<feature type="compositionally biased region" description="Polar residues" evidence="5">
    <location>
        <begin position="1017"/>
        <end position="1029"/>
    </location>
</feature>
<feature type="compositionally biased region" description="Polar residues" evidence="5">
    <location>
        <begin position="293"/>
        <end position="315"/>
    </location>
</feature>
<dbReference type="EMBL" id="LNRQ01000008">
    <property type="protein sequence ID" value="KZM84839.1"/>
    <property type="molecule type" value="Genomic_DNA"/>
</dbReference>
<feature type="compositionally biased region" description="Low complexity" evidence="5">
    <location>
        <begin position="432"/>
        <end position="451"/>
    </location>
</feature>
<dbReference type="SUPFAM" id="SSF57850">
    <property type="entry name" value="RING/U-box"/>
    <property type="match status" value="1"/>
</dbReference>
<evidence type="ECO:0000313" key="7">
    <source>
        <dbReference type="EMBL" id="KZM84839.1"/>
    </source>
</evidence>
<feature type="region of interest" description="Disordered" evidence="5">
    <location>
        <begin position="482"/>
        <end position="565"/>
    </location>
</feature>
<dbReference type="CDD" id="cd16449">
    <property type="entry name" value="RING-HC"/>
    <property type="match status" value="1"/>
</dbReference>
<proteinExistence type="predicted"/>
<feature type="compositionally biased region" description="Basic and acidic residues" evidence="5">
    <location>
        <begin position="872"/>
        <end position="897"/>
    </location>
</feature>
<feature type="compositionally biased region" description="Polar residues" evidence="5">
    <location>
        <begin position="580"/>
        <end position="589"/>
    </location>
</feature>
<feature type="compositionally biased region" description="Polar residues" evidence="5">
    <location>
        <begin position="898"/>
        <end position="913"/>
    </location>
</feature>
<reference evidence="7" key="1">
    <citation type="journal article" date="2016" name="Nat. Genet.">
        <title>A high-quality carrot genome assembly provides new insights into carotenoid accumulation and asterid genome evolution.</title>
        <authorList>
            <person name="Iorizzo M."/>
            <person name="Ellison S."/>
            <person name="Senalik D."/>
            <person name="Zeng P."/>
            <person name="Satapoomin P."/>
            <person name="Huang J."/>
            <person name="Bowman M."/>
            <person name="Iovene M."/>
            <person name="Sanseverino W."/>
            <person name="Cavagnaro P."/>
            <person name="Yildiz M."/>
            <person name="Macko-Podgorni A."/>
            <person name="Moranska E."/>
            <person name="Grzebelus E."/>
            <person name="Grzebelus D."/>
            <person name="Ashrafi H."/>
            <person name="Zheng Z."/>
            <person name="Cheng S."/>
            <person name="Spooner D."/>
            <person name="Van Deynze A."/>
            <person name="Simon P."/>
        </authorList>
    </citation>
    <scope>NUCLEOTIDE SEQUENCE [LARGE SCALE GENOMIC DNA]</scope>
    <source>
        <tissue evidence="7">Leaf</tissue>
    </source>
</reference>
<feature type="region of interest" description="Disordered" evidence="5">
    <location>
        <begin position="1017"/>
        <end position="1059"/>
    </location>
</feature>
<evidence type="ECO:0000256" key="5">
    <source>
        <dbReference type="SAM" id="MobiDB-lite"/>
    </source>
</evidence>
<dbReference type="InterPro" id="IPR001841">
    <property type="entry name" value="Znf_RING"/>
</dbReference>
<keyword evidence="3" id="KW-0862">Zinc</keyword>
<dbReference type="InterPro" id="IPR017907">
    <property type="entry name" value="Znf_RING_CS"/>
</dbReference>
<dbReference type="OMA" id="LTGMQGH"/>
<keyword evidence="1" id="KW-0479">Metal-binding</keyword>
<dbReference type="Gramene" id="KZM84839">
    <property type="protein sequence ID" value="KZM84839"/>
    <property type="gene ID" value="DCAR_027739"/>
</dbReference>
<dbReference type="STRING" id="79200.A0A175YML3"/>
<evidence type="ECO:0000256" key="2">
    <source>
        <dbReference type="ARBA" id="ARBA00022771"/>
    </source>
</evidence>
<dbReference type="PANTHER" id="PTHR37393:SF1">
    <property type="entry name" value="AT-RICH INTERACTIVE DOMAIN-CONTAINING PROTEIN 1A-LIKE"/>
    <property type="match status" value="1"/>
</dbReference>
<feature type="compositionally biased region" description="Low complexity" evidence="5">
    <location>
        <begin position="737"/>
        <end position="752"/>
    </location>
</feature>
<dbReference type="PANTHER" id="PTHR37393">
    <property type="entry name" value="AT-RICH INTERACTIVE DOMAIN-CONTAINING PROTEIN 1A-LIKE"/>
    <property type="match status" value="1"/>
</dbReference>
<dbReference type="InterPro" id="IPR013083">
    <property type="entry name" value="Znf_RING/FYVE/PHD"/>
</dbReference>
<dbReference type="PROSITE" id="PS00518">
    <property type="entry name" value="ZF_RING_1"/>
    <property type="match status" value="1"/>
</dbReference>
<protein>
    <recommendedName>
        <fullName evidence="6">RING-type domain-containing protein</fullName>
    </recommendedName>
</protein>
<keyword evidence="2 4" id="KW-0863">Zinc-finger</keyword>
<feature type="compositionally biased region" description="Polar residues" evidence="5">
    <location>
        <begin position="496"/>
        <end position="515"/>
    </location>
</feature>
<feature type="region of interest" description="Disordered" evidence="5">
    <location>
        <begin position="1366"/>
        <end position="1394"/>
    </location>
</feature>
<evidence type="ECO:0000256" key="3">
    <source>
        <dbReference type="ARBA" id="ARBA00022833"/>
    </source>
</evidence>
<feature type="compositionally biased region" description="Polar residues" evidence="5">
    <location>
        <begin position="661"/>
        <end position="670"/>
    </location>
</feature>